<keyword evidence="6" id="KW-0662">Pyridine nucleotide biosynthesis</keyword>
<evidence type="ECO:0000259" key="9">
    <source>
        <dbReference type="Pfam" id="PF00890"/>
    </source>
</evidence>
<dbReference type="FunFam" id="3.90.700.10:FF:000002">
    <property type="entry name" value="L-aspartate oxidase"/>
    <property type="match status" value="1"/>
</dbReference>
<dbReference type="InterPro" id="IPR003953">
    <property type="entry name" value="FAD-dep_OxRdtase_2_FAD-bd"/>
</dbReference>
<organism evidence="10">
    <name type="scientific">marine sediment metagenome</name>
    <dbReference type="NCBI Taxonomy" id="412755"/>
    <lineage>
        <taxon>unclassified sequences</taxon>
        <taxon>metagenomes</taxon>
        <taxon>ecological metagenomes</taxon>
    </lineage>
</organism>
<dbReference type="Gene3D" id="3.50.50.60">
    <property type="entry name" value="FAD/NAD(P)-binding domain"/>
    <property type="match status" value="1"/>
</dbReference>
<evidence type="ECO:0000256" key="6">
    <source>
        <dbReference type="ARBA" id="ARBA00022642"/>
    </source>
</evidence>
<sequence>QMKMVHAAVTILATGGCGRIYREATGPEVCTGDGMALAHRIGTELCDMEFVQFHPTTLYVAGAARALISEVLRGEGAILIDAKGRRFMKDYHPDGELASRDIVCRGILAQMRKTGATNVFLDISHLPAEFTNKRFPEIRNLCARFDIDISKEPMPVRPSAHYMMGGVRTDLDGRTGVAGLYACGEVACTGFHGANRLGSNS</sequence>
<gene>
    <name evidence="10" type="ORF">S01H1_22459</name>
</gene>
<protein>
    <recommendedName>
        <fullName evidence="4">L-aspartate oxidase</fullName>
        <ecNumber evidence="4">1.4.3.16</ecNumber>
    </recommendedName>
</protein>
<evidence type="ECO:0000256" key="1">
    <source>
        <dbReference type="ARBA" id="ARBA00001974"/>
    </source>
</evidence>
<dbReference type="PANTHER" id="PTHR42716">
    <property type="entry name" value="L-ASPARTATE OXIDASE"/>
    <property type="match status" value="1"/>
</dbReference>
<comment type="caution">
    <text evidence="10">The sequence shown here is derived from an EMBL/GenBank/DDBJ whole genome shotgun (WGS) entry which is preliminary data.</text>
</comment>
<dbReference type="AlphaFoldDB" id="X0TP48"/>
<dbReference type="InterPro" id="IPR027477">
    <property type="entry name" value="Succ_DH/fumarate_Rdtase_cat_sf"/>
</dbReference>
<dbReference type="GO" id="GO:0034628">
    <property type="term" value="P:'de novo' NAD+ biosynthetic process from L-aspartate"/>
    <property type="evidence" value="ECO:0007669"/>
    <property type="project" value="TreeGrafter"/>
</dbReference>
<feature type="domain" description="FAD-dependent oxidoreductase 2 FAD-binding" evidence="9">
    <location>
        <begin position="7"/>
        <end position="201"/>
    </location>
</feature>
<feature type="non-terminal residue" evidence="10">
    <location>
        <position position="1"/>
    </location>
</feature>
<evidence type="ECO:0000256" key="7">
    <source>
        <dbReference type="ARBA" id="ARBA00022827"/>
    </source>
</evidence>
<dbReference type="EC" id="1.4.3.16" evidence="4"/>
<accession>X0TP48</accession>
<proteinExistence type="inferred from homology"/>
<evidence type="ECO:0000256" key="4">
    <source>
        <dbReference type="ARBA" id="ARBA00012173"/>
    </source>
</evidence>
<dbReference type="PANTHER" id="PTHR42716:SF2">
    <property type="entry name" value="L-ASPARTATE OXIDASE, CHLOROPLASTIC"/>
    <property type="match status" value="1"/>
</dbReference>
<comment type="pathway">
    <text evidence="2">Cofactor biosynthesis; NAD(+) biosynthesis; iminoaspartate from L-aspartate (oxidase route): step 1/1.</text>
</comment>
<dbReference type="GO" id="GO:0008734">
    <property type="term" value="F:L-aspartate oxidase activity"/>
    <property type="evidence" value="ECO:0007669"/>
    <property type="project" value="UniProtKB-EC"/>
</dbReference>
<keyword evidence="7" id="KW-0274">FAD</keyword>
<name>X0TP48_9ZZZZ</name>
<dbReference type="Gene3D" id="3.90.700.10">
    <property type="entry name" value="Succinate dehydrogenase/fumarate reductase flavoprotein, catalytic domain"/>
    <property type="match status" value="1"/>
</dbReference>
<dbReference type="SUPFAM" id="SSF51905">
    <property type="entry name" value="FAD/NAD(P)-binding domain"/>
    <property type="match status" value="1"/>
</dbReference>
<evidence type="ECO:0000256" key="2">
    <source>
        <dbReference type="ARBA" id="ARBA00004950"/>
    </source>
</evidence>
<dbReference type="InterPro" id="IPR036188">
    <property type="entry name" value="FAD/NAD-bd_sf"/>
</dbReference>
<reference evidence="10" key="1">
    <citation type="journal article" date="2014" name="Front. Microbiol.">
        <title>High frequency of phylogenetically diverse reductive dehalogenase-homologous genes in deep subseafloor sedimentary metagenomes.</title>
        <authorList>
            <person name="Kawai M."/>
            <person name="Futagami T."/>
            <person name="Toyoda A."/>
            <person name="Takaki Y."/>
            <person name="Nishi S."/>
            <person name="Hori S."/>
            <person name="Arai W."/>
            <person name="Tsubouchi T."/>
            <person name="Morono Y."/>
            <person name="Uchiyama I."/>
            <person name="Ito T."/>
            <person name="Fujiyama A."/>
            <person name="Inagaki F."/>
            <person name="Takami H."/>
        </authorList>
    </citation>
    <scope>NUCLEOTIDE SEQUENCE</scope>
    <source>
        <strain evidence="10">Expedition CK06-06</strain>
    </source>
</reference>
<comment type="cofactor">
    <cofactor evidence="1">
        <name>FAD</name>
        <dbReference type="ChEBI" id="CHEBI:57692"/>
    </cofactor>
</comment>
<dbReference type="SUPFAM" id="SSF56425">
    <property type="entry name" value="Succinate dehydrogenase/fumarate reductase flavoprotein, catalytic domain"/>
    <property type="match status" value="1"/>
</dbReference>
<dbReference type="UniPathway" id="UPA00253">
    <property type="reaction ID" value="UER00326"/>
</dbReference>
<evidence type="ECO:0000256" key="3">
    <source>
        <dbReference type="ARBA" id="ARBA00008562"/>
    </source>
</evidence>
<dbReference type="InterPro" id="IPR005288">
    <property type="entry name" value="NadB"/>
</dbReference>
<dbReference type="EMBL" id="BARS01012679">
    <property type="protein sequence ID" value="GAF89016.1"/>
    <property type="molecule type" value="Genomic_DNA"/>
</dbReference>
<evidence type="ECO:0000256" key="5">
    <source>
        <dbReference type="ARBA" id="ARBA00022630"/>
    </source>
</evidence>
<comment type="similarity">
    <text evidence="3">Belongs to the FAD-dependent oxidoreductase 2 family. NadB subfamily.</text>
</comment>
<evidence type="ECO:0000256" key="8">
    <source>
        <dbReference type="ARBA" id="ARBA00023002"/>
    </source>
</evidence>
<dbReference type="Pfam" id="PF00890">
    <property type="entry name" value="FAD_binding_2"/>
    <property type="match status" value="1"/>
</dbReference>
<keyword evidence="5" id="KW-0285">Flavoprotein</keyword>
<evidence type="ECO:0000313" key="10">
    <source>
        <dbReference type="EMBL" id="GAF89016.1"/>
    </source>
</evidence>
<feature type="non-terminal residue" evidence="10">
    <location>
        <position position="201"/>
    </location>
</feature>
<keyword evidence="8" id="KW-0560">Oxidoreductase</keyword>